<evidence type="ECO:0000256" key="4">
    <source>
        <dbReference type="ARBA" id="ARBA00022692"/>
    </source>
</evidence>
<dbReference type="InterPro" id="IPR035952">
    <property type="entry name" value="Rhomboid-like_sf"/>
</dbReference>
<comment type="caution">
    <text evidence="10">The sequence shown here is derived from an EMBL/GenBank/DDBJ whole genome shotgun (WGS) entry which is preliminary data.</text>
</comment>
<keyword evidence="4 7" id="KW-0812">Transmembrane</keyword>
<dbReference type="NCBIfam" id="TIGR04239">
    <property type="entry name" value="rhombo_GlpG"/>
    <property type="match status" value="1"/>
</dbReference>
<dbReference type="SUPFAM" id="SSF144091">
    <property type="entry name" value="Rhomboid-like"/>
    <property type="match status" value="1"/>
</dbReference>
<dbReference type="RefSeq" id="WP_347690607.1">
    <property type="nucleotide sequence ID" value="NZ_JBDPZN010000007.1"/>
</dbReference>
<dbReference type="Proteomes" id="UP001477278">
    <property type="component" value="Unassembled WGS sequence"/>
</dbReference>
<accession>A0ABV0FUU0</accession>
<dbReference type="EC" id="3.4.21.105" evidence="10"/>
<sequence length="283" mass="30687">MIEIGQLPNARAAQAFIDYLKGLNIQCHAVSHAEGVGLAITNPADEVQARAELLEFAKKPHDSKYLQASWDNGATDTKFDYGPGAKGLIQQFMTGAGPLTLVCFFACVAVFAAMNLGFANDIFTKLSFFGAVADSDLSQIWRVFTPSLMHFSAMHIIFNLLWWWYLGGKIETNLGTRPLLFLLIVAGTLPNIVQFYMTGPNFGGLSGVVYAVVGYTWLMGIRKPTCGINLPQSYMGFMMVWLVLGFTDVLGMPIANGAHIAGLCVGLAQALFDSKKSPAAKTN</sequence>
<dbReference type="InterPro" id="IPR022764">
    <property type="entry name" value="Peptidase_S54_rhomboid_dom"/>
</dbReference>
<proteinExistence type="predicted"/>
<evidence type="ECO:0000313" key="10">
    <source>
        <dbReference type="EMBL" id="MEO3683717.1"/>
    </source>
</evidence>
<keyword evidence="10" id="KW-0378">Hydrolase</keyword>
<evidence type="ECO:0000259" key="9">
    <source>
        <dbReference type="Pfam" id="PF12122"/>
    </source>
</evidence>
<feature type="transmembrane region" description="Helical" evidence="7">
    <location>
        <begin position="178"/>
        <end position="196"/>
    </location>
</feature>
<keyword evidence="11" id="KW-1185">Reference proteome</keyword>
<keyword evidence="6 7" id="KW-0472">Membrane</keyword>
<evidence type="ECO:0000256" key="7">
    <source>
        <dbReference type="SAM" id="Phobius"/>
    </source>
</evidence>
<evidence type="ECO:0000313" key="11">
    <source>
        <dbReference type="Proteomes" id="UP001477278"/>
    </source>
</evidence>
<keyword evidence="2" id="KW-1003">Cell membrane</keyword>
<dbReference type="GO" id="GO:0008233">
    <property type="term" value="F:peptidase activity"/>
    <property type="evidence" value="ECO:0007669"/>
    <property type="project" value="UniProtKB-KW"/>
</dbReference>
<name>A0ABV0FUU0_9GAMM</name>
<gene>
    <name evidence="10" type="primary">glpG</name>
    <name evidence="10" type="ORF">ABHN84_15690</name>
</gene>
<dbReference type="PANTHER" id="PTHR43066">
    <property type="entry name" value="RHOMBOID-RELATED PROTEIN"/>
    <property type="match status" value="1"/>
</dbReference>
<organism evidence="10 11">
    <name type="scientific">Shewanella vesiculosa</name>
    <dbReference type="NCBI Taxonomy" id="518738"/>
    <lineage>
        <taxon>Bacteria</taxon>
        <taxon>Pseudomonadati</taxon>
        <taxon>Pseudomonadota</taxon>
        <taxon>Gammaproteobacteria</taxon>
        <taxon>Alteromonadales</taxon>
        <taxon>Shewanellaceae</taxon>
        <taxon>Shewanella</taxon>
    </lineage>
</organism>
<evidence type="ECO:0000256" key="1">
    <source>
        <dbReference type="ARBA" id="ARBA00004141"/>
    </source>
</evidence>
<evidence type="ECO:0000256" key="2">
    <source>
        <dbReference type="ARBA" id="ARBA00022475"/>
    </source>
</evidence>
<reference evidence="10 11" key="1">
    <citation type="submission" date="2024-05" db="EMBL/GenBank/DDBJ databases">
        <title>Genome sequencing of Marine Estuary Bacteria, Shewanella vesiculosa and S. baltica, and Pseudomonas syringae.</title>
        <authorList>
            <person name="Gurung A."/>
            <person name="Maclea K.S."/>
        </authorList>
    </citation>
    <scope>NUCLEOTIDE SEQUENCE [LARGE SCALE GENOMIC DNA]</scope>
    <source>
        <strain evidence="10 11">1A</strain>
    </source>
</reference>
<evidence type="ECO:0000256" key="3">
    <source>
        <dbReference type="ARBA" id="ARBA00022519"/>
    </source>
</evidence>
<dbReference type="Gene3D" id="3.30.70.2350">
    <property type="match status" value="1"/>
</dbReference>
<dbReference type="GO" id="GO:0006508">
    <property type="term" value="P:proteolysis"/>
    <property type="evidence" value="ECO:0007669"/>
    <property type="project" value="UniProtKB-KW"/>
</dbReference>
<feature type="domain" description="Peptidase S54 GlpG peptidase N-terminal" evidence="9">
    <location>
        <begin position="1"/>
        <end position="83"/>
    </location>
</feature>
<dbReference type="InterPro" id="IPR022732">
    <property type="entry name" value="Peptidase_S54_GlpG_N"/>
</dbReference>
<dbReference type="Pfam" id="PF12122">
    <property type="entry name" value="Rhomboid_N"/>
    <property type="match status" value="1"/>
</dbReference>
<feature type="transmembrane region" description="Helical" evidence="7">
    <location>
        <begin position="202"/>
        <end position="221"/>
    </location>
</feature>
<dbReference type="InterPro" id="IPR023662">
    <property type="entry name" value="Rhomboid_protease_GlpG"/>
</dbReference>
<feature type="domain" description="Peptidase S54 rhomboid" evidence="8">
    <location>
        <begin position="138"/>
        <end position="274"/>
    </location>
</feature>
<feature type="transmembrane region" description="Helical" evidence="7">
    <location>
        <begin position="96"/>
        <end position="118"/>
    </location>
</feature>
<keyword evidence="5 7" id="KW-1133">Transmembrane helix</keyword>
<evidence type="ECO:0000256" key="5">
    <source>
        <dbReference type="ARBA" id="ARBA00022989"/>
    </source>
</evidence>
<feature type="transmembrane region" description="Helical" evidence="7">
    <location>
        <begin position="148"/>
        <end position="166"/>
    </location>
</feature>
<evidence type="ECO:0000259" key="8">
    <source>
        <dbReference type="Pfam" id="PF01694"/>
    </source>
</evidence>
<keyword evidence="3" id="KW-0997">Cell inner membrane</keyword>
<dbReference type="InterPro" id="IPR038236">
    <property type="entry name" value="GlpG_N_sf"/>
</dbReference>
<dbReference type="PANTHER" id="PTHR43066:SF26">
    <property type="entry name" value="RHOMBOID PROTEASE GLPG"/>
    <property type="match status" value="1"/>
</dbReference>
<dbReference type="EMBL" id="JBDPZN010000007">
    <property type="protein sequence ID" value="MEO3683717.1"/>
    <property type="molecule type" value="Genomic_DNA"/>
</dbReference>
<feature type="transmembrane region" description="Helical" evidence="7">
    <location>
        <begin position="233"/>
        <end position="255"/>
    </location>
</feature>
<comment type="subcellular location">
    <subcellularLocation>
        <location evidence="1">Membrane</location>
        <topology evidence="1">Multi-pass membrane protein</topology>
    </subcellularLocation>
</comment>
<protein>
    <submittedName>
        <fullName evidence="10">Rhomboid family intramembrane serine protease GlpG</fullName>
        <ecNumber evidence="10">3.4.21.105</ecNumber>
    </submittedName>
</protein>
<dbReference type="Pfam" id="PF01694">
    <property type="entry name" value="Rhomboid"/>
    <property type="match status" value="1"/>
</dbReference>
<keyword evidence="10" id="KW-0645">Protease</keyword>
<dbReference type="Gene3D" id="1.20.1540.10">
    <property type="entry name" value="Rhomboid-like"/>
    <property type="match status" value="1"/>
</dbReference>
<evidence type="ECO:0000256" key="6">
    <source>
        <dbReference type="ARBA" id="ARBA00023136"/>
    </source>
</evidence>